<organism evidence="4 5">
    <name type="scientific">Exophiala sideris</name>
    <dbReference type="NCBI Taxonomy" id="1016849"/>
    <lineage>
        <taxon>Eukaryota</taxon>
        <taxon>Fungi</taxon>
        <taxon>Dikarya</taxon>
        <taxon>Ascomycota</taxon>
        <taxon>Pezizomycotina</taxon>
        <taxon>Eurotiomycetes</taxon>
        <taxon>Chaetothyriomycetidae</taxon>
        <taxon>Chaetothyriales</taxon>
        <taxon>Herpotrichiellaceae</taxon>
        <taxon>Exophiala</taxon>
    </lineage>
</organism>
<sequence>MNTSAVARVGLTRLSPKSTDEDAKIDVILVHGLFGHPYHTWTYEARGSEIHEARATAPEPPKRQSTTGVRLTILKRFKALNPLHRAAQSTTHAASHATDISRDESVEHDTDMHSDGVENLFGSNTQPETGKIFWPHHFLVKDLPNARILTWGYDADVAKAFDFASQSSISQHASQLLSDLANERTTPSQRTRPLILISHSLGGIVVKDAMGKVQTTKLEHLQNILPSVMGVCFLGTPHRGSSTASLGKLAYNITRLIWSHPNTGVLESLKGNSDDLERISERFAERLDEKQFKVHSFRETKPTKGMMIVETFSSRIGDANEGQDELQANHSDMTKFPSRMDPGYRRLLAVLKRWSADIQATETEEVERLMLKSLQSDETRFRMNTVERNHVGTFDWVFSDSVPFRAWLQASESQVFWIRGKPGSGKSTVRKFAMNSEETRRYLRHCSSQPWIISGFFFYDRGSELQKSFRGLLTEILYNLVSTCQEFRGLVLPIYEDLARFQAWVTVSQIDLASIHRQKPASSVYWTVKDLLKGLRTVFLNASANNICLFIDGLDEHGDVHRQMLDLFQEIVETTRSRKTQVKLCLASRPEAEFLGRLRHHPGFQIHEHTASDILTYVRSRLSSGISRTRLEAKKPLIESLVQEISRAADGVFIWARLVADLLLEGLQHGDDARALFDLLREVPTELQHLYVYAVKRMRTKRNVSLARQRRYDFQSYCMFQIALCAQRPIPLGHFMEVLRRAMLTFYSEDDQSMRLDSEHIIQRHADSLDLPSDGLAAISAEVIATTGVDTAEDMTLRLASRSGGLLEHVNVRETFERRWDEDAASLWSLETVGSWEEPASSWEEPVSSWEEPVPSGEEPGSSMLEDLNSQPVQFIHQTAKESVSNTIKKAELTDVLSPGLVQMKGHRILFEYEHSQLMGGNGAALPSFLFHAWHLENVESTRISAYLERLGPTHTRLKFDQRNRTRGFTRAYLRYLKIIDSSTEVLRGPIQTILLAADAGLHLSVQHLLAQYLEKTDLGSPIWSKLLSACMSAVVEPWFASMRDHYGRTIRAVIQQGGMRTLGSPLRKALHMCLSDQSRPFLHRSWYTLLAVLLDSGLDPNTLISNTSSKPECRLLTLAVQQDWLDVASLLLKYGADPELRNKDYTSTTSLEYAVNEKKTAFIQLFEQHTARSG</sequence>
<dbReference type="SUPFAM" id="SSF48403">
    <property type="entry name" value="Ankyrin repeat"/>
    <property type="match status" value="1"/>
</dbReference>
<dbReference type="InterPro" id="IPR036770">
    <property type="entry name" value="Ankyrin_rpt-contain_sf"/>
</dbReference>
<dbReference type="InterPro" id="IPR027417">
    <property type="entry name" value="P-loop_NTPase"/>
</dbReference>
<keyword evidence="5" id="KW-1185">Reference proteome</keyword>
<keyword evidence="1" id="KW-0677">Repeat</keyword>
<dbReference type="Gene3D" id="1.25.40.20">
    <property type="entry name" value="Ankyrin repeat-containing domain"/>
    <property type="match status" value="1"/>
</dbReference>
<dbReference type="InterPro" id="IPR029058">
    <property type="entry name" value="AB_hydrolase_fold"/>
</dbReference>
<reference evidence="4 5" key="1">
    <citation type="submission" date="2023-08" db="EMBL/GenBank/DDBJ databases">
        <title>Black Yeasts Isolated from many extreme environments.</title>
        <authorList>
            <person name="Coleine C."/>
            <person name="Stajich J.E."/>
            <person name="Selbmann L."/>
        </authorList>
    </citation>
    <scope>NUCLEOTIDE SEQUENCE [LARGE SCALE GENOMIC DNA]</scope>
    <source>
        <strain evidence="4 5">CCFEE 6328</strain>
    </source>
</reference>
<feature type="compositionally biased region" description="Low complexity" evidence="2">
    <location>
        <begin position="838"/>
        <end position="863"/>
    </location>
</feature>
<gene>
    <name evidence="4" type="ORF">LTR69_005710</name>
</gene>
<evidence type="ECO:0000313" key="4">
    <source>
        <dbReference type="EMBL" id="KAK5060393.1"/>
    </source>
</evidence>
<dbReference type="SUPFAM" id="SSF52540">
    <property type="entry name" value="P-loop containing nucleoside triphosphate hydrolases"/>
    <property type="match status" value="1"/>
</dbReference>
<evidence type="ECO:0000256" key="1">
    <source>
        <dbReference type="ARBA" id="ARBA00022737"/>
    </source>
</evidence>
<dbReference type="Proteomes" id="UP001345691">
    <property type="component" value="Unassembled WGS sequence"/>
</dbReference>
<dbReference type="PANTHER" id="PTHR10039">
    <property type="entry name" value="AMELOGENIN"/>
    <property type="match status" value="1"/>
</dbReference>
<name>A0ABR0JB66_9EURO</name>
<evidence type="ECO:0000259" key="3">
    <source>
        <dbReference type="Pfam" id="PF24883"/>
    </source>
</evidence>
<feature type="region of interest" description="Disordered" evidence="2">
    <location>
        <begin position="838"/>
        <end position="866"/>
    </location>
</feature>
<dbReference type="InterPro" id="IPR056884">
    <property type="entry name" value="NPHP3-like_N"/>
</dbReference>
<proteinExistence type="predicted"/>
<evidence type="ECO:0000313" key="5">
    <source>
        <dbReference type="Proteomes" id="UP001345691"/>
    </source>
</evidence>
<dbReference type="SUPFAM" id="SSF53474">
    <property type="entry name" value="alpha/beta-Hydrolases"/>
    <property type="match status" value="1"/>
</dbReference>
<dbReference type="Pfam" id="PF24883">
    <property type="entry name" value="NPHP3_N"/>
    <property type="match status" value="1"/>
</dbReference>
<dbReference type="Gene3D" id="3.40.50.1820">
    <property type="entry name" value="alpha/beta hydrolase"/>
    <property type="match status" value="1"/>
</dbReference>
<dbReference type="PANTHER" id="PTHR10039:SF5">
    <property type="entry name" value="NACHT DOMAIN-CONTAINING PROTEIN"/>
    <property type="match status" value="1"/>
</dbReference>
<dbReference type="Gene3D" id="3.40.50.300">
    <property type="entry name" value="P-loop containing nucleotide triphosphate hydrolases"/>
    <property type="match status" value="1"/>
</dbReference>
<dbReference type="EMBL" id="JAVRRF010000011">
    <property type="protein sequence ID" value="KAK5060393.1"/>
    <property type="molecule type" value="Genomic_DNA"/>
</dbReference>
<accession>A0ABR0JB66</accession>
<feature type="domain" description="Nephrocystin 3-like N-terminal" evidence="3">
    <location>
        <begin position="392"/>
        <end position="589"/>
    </location>
</feature>
<comment type="caution">
    <text evidence="4">The sequence shown here is derived from an EMBL/GenBank/DDBJ whole genome shotgun (WGS) entry which is preliminary data.</text>
</comment>
<protein>
    <recommendedName>
        <fullName evidence="3">Nephrocystin 3-like N-terminal domain-containing protein</fullName>
    </recommendedName>
</protein>
<evidence type="ECO:0000256" key="2">
    <source>
        <dbReference type="SAM" id="MobiDB-lite"/>
    </source>
</evidence>